<proteinExistence type="predicted"/>
<feature type="region of interest" description="Disordered" evidence="1">
    <location>
        <begin position="1"/>
        <end position="89"/>
    </location>
</feature>
<evidence type="ECO:0000256" key="1">
    <source>
        <dbReference type="SAM" id="MobiDB-lite"/>
    </source>
</evidence>
<feature type="compositionally biased region" description="Low complexity" evidence="1">
    <location>
        <begin position="9"/>
        <end position="23"/>
    </location>
</feature>
<dbReference type="AlphaFoldDB" id="A0A1B6D7P9"/>
<feature type="compositionally biased region" description="Basic and acidic residues" evidence="1">
    <location>
        <begin position="27"/>
        <end position="44"/>
    </location>
</feature>
<accession>A0A1B6D7P9</accession>
<evidence type="ECO:0000313" key="2">
    <source>
        <dbReference type="EMBL" id="JAS21676.1"/>
    </source>
</evidence>
<sequence length="149" mass="17782">RKPKQKLMSESSSEYEYEGSLGLRFPISRDEEELKEKSSDERSNYKGSTGEESDYDSVYSSTKENKKEHKKRKVNKMGLQTPNGKAPFRMKINNNHNYEQNNYKRNVEIKENAVKQDRFKAKQQRKQKIKNDDNEFDFEQSDDLLHFTW</sequence>
<name>A0A1B6D7P9_9HEMI</name>
<protein>
    <submittedName>
        <fullName evidence="2">Uncharacterized protein</fullName>
    </submittedName>
</protein>
<organism evidence="2">
    <name type="scientific">Clastoptera arizonana</name>
    <name type="common">Arizona spittle bug</name>
    <dbReference type="NCBI Taxonomy" id="38151"/>
    <lineage>
        <taxon>Eukaryota</taxon>
        <taxon>Metazoa</taxon>
        <taxon>Ecdysozoa</taxon>
        <taxon>Arthropoda</taxon>
        <taxon>Hexapoda</taxon>
        <taxon>Insecta</taxon>
        <taxon>Pterygota</taxon>
        <taxon>Neoptera</taxon>
        <taxon>Paraneoptera</taxon>
        <taxon>Hemiptera</taxon>
        <taxon>Auchenorrhyncha</taxon>
        <taxon>Cercopoidea</taxon>
        <taxon>Clastopteridae</taxon>
        <taxon>Clastoptera</taxon>
    </lineage>
</organism>
<gene>
    <name evidence="2" type="ORF">g.13915</name>
</gene>
<feature type="region of interest" description="Disordered" evidence="1">
    <location>
        <begin position="114"/>
        <end position="149"/>
    </location>
</feature>
<feature type="non-terminal residue" evidence="2">
    <location>
        <position position="1"/>
    </location>
</feature>
<dbReference type="EMBL" id="GEDC01015622">
    <property type="protein sequence ID" value="JAS21676.1"/>
    <property type="molecule type" value="Transcribed_RNA"/>
</dbReference>
<reference evidence="2" key="1">
    <citation type="submission" date="2015-12" db="EMBL/GenBank/DDBJ databases">
        <title>De novo transcriptome assembly of four potential Pierce s Disease insect vectors from Arizona vineyards.</title>
        <authorList>
            <person name="Tassone E.E."/>
        </authorList>
    </citation>
    <scope>NUCLEOTIDE SEQUENCE</scope>
</reference>